<dbReference type="RefSeq" id="WP_343944627.1">
    <property type="nucleotide sequence ID" value="NZ_BAAAHP010000177.1"/>
</dbReference>
<dbReference type="SMART" id="SM00448">
    <property type="entry name" value="REC"/>
    <property type="match status" value="1"/>
</dbReference>
<evidence type="ECO:0000259" key="5">
    <source>
        <dbReference type="PROSITE" id="PS50110"/>
    </source>
</evidence>
<gene>
    <name evidence="6" type="ORF">GCM10009559_56220</name>
</gene>
<dbReference type="SUPFAM" id="SSF52172">
    <property type="entry name" value="CheY-like"/>
    <property type="match status" value="1"/>
</dbReference>
<dbReference type="EMBL" id="BAAAHP010000177">
    <property type="protein sequence ID" value="GAA0896834.1"/>
    <property type="molecule type" value="Genomic_DNA"/>
</dbReference>
<accession>A0ABN1N800</accession>
<dbReference type="Proteomes" id="UP001499967">
    <property type="component" value="Unassembled WGS sequence"/>
</dbReference>
<feature type="domain" description="Response regulatory" evidence="5">
    <location>
        <begin position="7"/>
        <end position="128"/>
    </location>
</feature>
<keyword evidence="1 3" id="KW-0597">Phosphoprotein</keyword>
<dbReference type="SUPFAM" id="SSF46894">
    <property type="entry name" value="C-terminal effector domain of the bipartite response regulators"/>
    <property type="match status" value="1"/>
</dbReference>
<evidence type="ECO:0000256" key="2">
    <source>
        <dbReference type="ARBA" id="ARBA00023125"/>
    </source>
</evidence>
<keyword evidence="2" id="KW-0238">DNA-binding</keyword>
<feature type="domain" description="HTH luxR-type" evidence="4">
    <location>
        <begin position="149"/>
        <end position="214"/>
    </location>
</feature>
<dbReference type="InterPro" id="IPR058245">
    <property type="entry name" value="NreC/VraR/RcsB-like_REC"/>
</dbReference>
<dbReference type="PANTHER" id="PTHR43214:SF43">
    <property type="entry name" value="TWO-COMPONENT RESPONSE REGULATOR"/>
    <property type="match status" value="1"/>
</dbReference>
<evidence type="ECO:0000256" key="3">
    <source>
        <dbReference type="PROSITE-ProRule" id="PRU00169"/>
    </source>
</evidence>
<dbReference type="InterPro" id="IPR039420">
    <property type="entry name" value="WalR-like"/>
</dbReference>
<dbReference type="PRINTS" id="PR00038">
    <property type="entry name" value="HTHLUXR"/>
</dbReference>
<protein>
    <submittedName>
        <fullName evidence="6">Response regulator transcription factor</fullName>
    </submittedName>
</protein>
<dbReference type="CDD" id="cd17535">
    <property type="entry name" value="REC_NarL-like"/>
    <property type="match status" value="1"/>
</dbReference>
<feature type="modified residue" description="4-aspartylphosphate" evidence="3">
    <location>
        <position position="63"/>
    </location>
</feature>
<evidence type="ECO:0000313" key="7">
    <source>
        <dbReference type="Proteomes" id="UP001499967"/>
    </source>
</evidence>
<dbReference type="SMART" id="SM00421">
    <property type="entry name" value="HTH_LUXR"/>
    <property type="match status" value="1"/>
</dbReference>
<organism evidence="6 7">
    <name type="scientific">Pseudonocardia zijingensis</name>
    <dbReference type="NCBI Taxonomy" id="153376"/>
    <lineage>
        <taxon>Bacteria</taxon>
        <taxon>Bacillati</taxon>
        <taxon>Actinomycetota</taxon>
        <taxon>Actinomycetes</taxon>
        <taxon>Pseudonocardiales</taxon>
        <taxon>Pseudonocardiaceae</taxon>
        <taxon>Pseudonocardia</taxon>
    </lineage>
</organism>
<dbReference type="CDD" id="cd06170">
    <property type="entry name" value="LuxR_C_like"/>
    <property type="match status" value="1"/>
</dbReference>
<dbReference type="PROSITE" id="PS50043">
    <property type="entry name" value="HTH_LUXR_2"/>
    <property type="match status" value="1"/>
</dbReference>
<dbReference type="InterPro" id="IPR016032">
    <property type="entry name" value="Sig_transdc_resp-reg_C-effctor"/>
</dbReference>
<name>A0ABN1N800_9PSEU</name>
<dbReference type="Pfam" id="PF00072">
    <property type="entry name" value="Response_reg"/>
    <property type="match status" value="1"/>
</dbReference>
<dbReference type="Pfam" id="PF00196">
    <property type="entry name" value="GerE"/>
    <property type="match status" value="1"/>
</dbReference>
<dbReference type="Gene3D" id="3.40.50.2300">
    <property type="match status" value="1"/>
</dbReference>
<dbReference type="PROSITE" id="PS50110">
    <property type="entry name" value="RESPONSE_REGULATORY"/>
    <property type="match status" value="1"/>
</dbReference>
<dbReference type="InterPro" id="IPR001789">
    <property type="entry name" value="Sig_transdc_resp-reg_receiver"/>
</dbReference>
<evidence type="ECO:0000259" key="4">
    <source>
        <dbReference type="PROSITE" id="PS50043"/>
    </source>
</evidence>
<dbReference type="PANTHER" id="PTHR43214">
    <property type="entry name" value="TWO-COMPONENT RESPONSE REGULATOR"/>
    <property type="match status" value="1"/>
</dbReference>
<reference evidence="6 7" key="1">
    <citation type="journal article" date="2019" name="Int. J. Syst. Evol. Microbiol.">
        <title>The Global Catalogue of Microorganisms (GCM) 10K type strain sequencing project: providing services to taxonomists for standard genome sequencing and annotation.</title>
        <authorList>
            <consortium name="The Broad Institute Genomics Platform"/>
            <consortium name="The Broad Institute Genome Sequencing Center for Infectious Disease"/>
            <person name="Wu L."/>
            <person name="Ma J."/>
        </authorList>
    </citation>
    <scope>NUCLEOTIDE SEQUENCE [LARGE SCALE GENOMIC DNA]</scope>
    <source>
        <strain evidence="6 7">JCM 11117</strain>
    </source>
</reference>
<evidence type="ECO:0000256" key="1">
    <source>
        <dbReference type="ARBA" id="ARBA00022553"/>
    </source>
</evidence>
<sequence>MPGETISVLLVDDHAVVRQGLRAFFEMLPDIDVVGEADDGAAALRELALLTASGSPPDVVVMDLLMPQMDGDEAIRRVLAQAPDVRVLVMTSFREPERVRAALAAGASGYLLKDARADEVAAAVRATHAGELHLDPAVARELGRHLLAPQQRGGELTTREREVLVRVAQGLTNQQIATALRISERTARTHVSNILTKLGLSSRTQAATWAIRQGLVDAR</sequence>
<keyword evidence="7" id="KW-1185">Reference proteome</keyword>
<evidence type="ECO:0000313" key="6">
    <source>
        <dbReference type="EMBL" id="GAA0896834.1"/>
    </source>
</evidence>
<dbReference type="InterPro" id="IPR000792">
    <property type="entry name" value="Tscrpt_reg_LuxR_C"/>
</dbReference>
<proteinExistence type="predicted"/>
<dbReference type="InterPro" id="IPR011006">
    <property type="entry name" value="CheY-like_superfamily"/>
</dbReference>
<comment type="caution">
    <text evidence="6">The sequence shown here is derived from an EMBL/GenBank/DDBJ whole genome shotgun (WGS) entry which is preliminary data.</text>
</comment>